<feature type="transmembrane region" description="Helical" evidence="14">
    <location>
        <begin position="334"/>
        <end position="360"/>
    </location>
</feature>
<protein>
    <recommendedName>
        <fullName evidence="4 14">Dol-P-Man:Man(5)GlcNAc(2)-PP-Dol alpha-1,3-mannosyltransferase</fullName>
        <ecNumber evidence="3 14">2.4.1.258</ecNumber>
    </recommendedName>
    <alternativeName>
        <fullName evidence="14">Dol-P-Man-dependent alpha(1-3)-mannosyltransferase</fullName>
    </alternativeName>
</protein>
<keyword evidence="6 14" id="KW-0808">Transferase</keyword>
<name>A0ABR4LJL6_9EURO</name>
<evidence type="ECO:0000256" key="7">
    <source>
        <dbReference type="ARBA" id="ARBA00022692"/>
    </source>
</evidence>
<comment type="caution">
    <text evidence="15">The sequence shown here is derived from an EMBL/GenBank/DDBJ whole genome shotgun (WGS) entry which is preliminary data.</text>
</comment>
<dbReference type="Pfam" id="PF05208">
    <property type="entry name" value="ALG3"/>
    <property type="match status" value="1"/>
</dbReference>
<dbReference type="GeneID" id="98140540"/>
<feature type="transmembrane region" description="Helical" evidence="14">
    <location>
        <begin position="262"/>
        <end position="283"/>
    </location>
</feature>
<keyword evidence="9 14" id="KW-1133">Transmembrane helix</keyword>
<evidence type="ECO:0000256" key="4">
    <source>
        <dbReference type="ARBA" id="ARBA00015561"/>
    </source>
</evidence>
<gene>
    <name evidence="15" type="ORF">BJX67DRAFT_201487</name>
</gene>
<keyword evidence="8 14" id="KW-0256">Endoplasmic reticulum</keyword>
<proteinExistence type="inferred from homology"/>
<sequence>MGLTPLVSDLCSNPKHTRWVVPLLSVGDAFLCVFIIWKVPYTEIDWTTYMQQIQLYLSGERDYTLIKGSTGPLVYPAAHVYSYTLLHHLTDEGRDIAFGQVIFAFLYLITLTVVMACYRRARAPPYLFPLLVLSKRLHSVYMLRLFNDGLAALAMWVSIWLFMNRKWTMAVIAWSLGVGIKMTLILLGPAVIVLLALSLSFWPCIELAILTLLIQVILALPFLPTNATGYFNCAFEFRREFLFKWTVNWRFIPEGLFLSTRFWRALLAFHVVILFVFGITSFLKPTGTNLPQFVGRILTGRHRGVQLHHSFIITVLLTSLAIGLLCARSLHYQFFAYLSWATPFLLWKAGYHPFIIYVLWGLQEYAWNIYPSTNLSSSIVVLSLCAQVLGVLVNRDQAFPVLSPELKAKEHIHGPRAVQGYVEYTRAQVEGFTHQRRLIRLFNIRRLRRKWASFPHWTRIRRRISR</sequence>
<feature type="transmembrane region" description="Helical" evidence="14">
    <location>
        <begin position="20"/>
        <end position="37"/>
    </location>
</feature>
<dbReference type="EMBL" id="JBFXLQ010000038">
    <property type="protein sequence ID" value="KAL2864691.1"/>
    <property type="molecule type" value="Genomic_DNA"/>
</dbReference>
<reference evidence="15 16" key="1">
    <citation type="submission" date="2024-07" db="EMBL/GenBank/DDBJ databases">
        <title>Section-level genome sequencing and comparative genomics of Aspergillus sections Usti and Cavernicolus.</title>
        <authorList>
            <consortium name="Lawrence Berkeley National Laboratory"/>
            <person name="Nybo J.L."/>
            <person name="Vesth T.C."/>
            <person name="Theobald S."/>
            <person name="Frisvad J.C."/>
            <person name="Larsen T.O."/>
            <person name="Kjaerboelling I."/>
            <person name="Rothschild-Mancinelli K."/>
            <person name="Lyhne E.K."/>
            <person name="Kogle M.E."/>
            <person name="Barry K."/>
            <person name="Clum A."/>
            <person name="Na H."/>
            <person name="Ledsgaard L."/>
            <person name="Lin J."/>
            <person name="Lipzen A."/>
            <person name="Kuo A."/>
            <person name="Riley R."/>
            <person name="Mondo S."/>
            <person name="Labutti K."/>
            <person name="Haridas S."/>
            <person name="Pangalinan J."/>
            <person name="Salamov A.A."/>
            <person name="Simmons B.A."/>
            <person name="Magnuson J.K."/>
            <person name="Chen J."/>
            <person name="Drula E."/>
            <person name="Henrissat B."/>
            <person name="Wiebenga A."/>
            <person name="Lubbers R.J."/>
            <person name="Gomes A.C."/>
            <person name="Macurrencykelacurrency M.R."/>
            <person name="Stajich J."/>
            <person name="Grigoriev I.V."/>
            <person name="Mortensen U.H."/>
            <person name="De Vries R.P."/>
            <person name="Baker S.E."/>
            <person name="Andersen M.R."/>
        </authorList>
    </citation>
    <scope>NUCLEOTIDE SEQUENCE [LARGE SCALE GENOMIC DNA]</scope>
    <source>
        <strain evidence="15 16">CBS 449.75</strain>
    </source>
</reference>
<evidence type="ECO:0000256" key="8">
    <source>
        <dbReference type="ARBA" id="ARBA00022824"/>
    </source>
</evidence>
<feature type="transmembrane region" description="Helical" evidence="14">
    <location>
        <begin position="101"/>
        <end position="121"/>
    </location>
</feature>
<evidence type="ECO:0000256" key="5">
    <source>
        <dbReference type="ARBA" id="ARBA00022676"/>
    </source>
</evidence>
<keyword evidence="7 14" id="KW-0812">Transmembrane</keyword>
<evidence type="ECO:0000256" key="2">
    <source>
        <dbReference type="ARBA" id="ARBA00004922"/>
    </source>
</evidence>
<dbReference type="RefSeq" id="XP_070883670.1">
    <property type="nucleotide sequence ID" value="XM_071025468.1"/>
</dbReference>
<evidence type="ECO:0000256" key="11">
    <source>
        <dbReference type="ARBA" id="ARBA00044743"/>
    </source>
</evidence>
<dbReference type="PANTHER" id="PTHR12646">
    <property type="entry name" value="NOT56 - RELATED"/>
    <property type="match status" value="1"/>
</dbReference>
<organism evidence="15 16">
    <name type="scientific">Aspergillus lucknowensis</name>
    <dbReference type="NCBI Taxonomy" id="176173"/>
    <lineage>
        <taxon>Eukaryota</taxon>
        <taxon>Fungi</taxon>
        <taxon>Dikarya</taxon>
        <taxon>Ascomycota</taxon>
        <taxon>Pezizomycotina</taxon>
        <taxon>Eurotiomycetes</taxon>
        <taxon>Eurotiomycetidae</taxon>
        <taxon>Eurotiales</taxon>
        <taxon>Aspergillaceae</taxon>
        <taxon>Aspergillus</taxon>
        <taxon>Aspergillus subgen. Nidulantes</taxon>
    </lineage>
</organism>
<evidence type="ECO:0000256" key="12">
    <source>
        <dbReference type="ARBA" id="ARBA00049506"/>
    </source>
</evidence>
<dbReference type="Proteomes" id="UP001610432">
    <property type="component" value="Unassembled WGS sequence"/>
</dbReference>
<feature type="transmembrane region" description="Helical" evidence="14">
    <location>
        <begin position="184"/>
        <end position="202"/>
    </location>
</feature>
<comment type="function">
    <text evidence="11 14">Dol-P-Man:Man(5)GlcNAc(2)-PP-Dol alpha-1,3-mannosyltransferase that operates in the biosynthetic pathway of dolichol-linked oligosaccharides, the glycan precursors employed in protein asparagine (N)-glycosylation. The assembly of dolichol-linked oligosaccharides begins on the cytosolic side of the endoplasmic reticulum membrane and finishes in its lumen. The sequential addition of sugars to dolichol pyrophosphate produces dolichol-linked oligosaccharides containing fourteen sugars, including two GlcNAcs, nine mannoses and three glucoses. Once assembled, the oligosaccharide is transferred from the lipid to nascent proteins by oligosaccharyltransferases. In the lumen of the endoplasmic reticulum, adds the first dolichyl beta-D-mannosyl phosphate derived mannose in an alpha-1,3 linkage to Man(5)GlcNAc(2)-PP-dolichol to produce Man(6)GlcNAc(2)-PP-dolichol.</text>
</comment>
<evidence type="ECO:0000256" key="1">
    <source>
        <dbReference type="ARBA" id="ARBA00004477"/>
    </source>
</evidence>
<dbReference type="EC" id="2.4.1.258" evidence="3 14"/>
<feature type="transmembrane region" description="Helical" evidence="14">
    <location>
        <begin position="208"/>
        <end position="231"/>
    </location>
</feature>
<feature type="transmembrane region" description="Helical" evidence="14">
    <location>
        <begin position="307"/>
        <end position="327"/>
    </location>
</feature>
<accession>A0ABR4LJL6</accession>
<comment type="catalytic activity">
    <reaction evidence="12 14">
        <text>an alpha-D-Man-(1-&gt;2)-alpha-D-Man-(1-&gt;2)-alpha-D-Man-(1-&gt;3)-[alpha-D-Man-(1-&gt;6)]-beta-D-Man-(1-&gt;4)-beta-D-GlcNAc-(1-&gt;4)-alpha-D-GlcNAc-diphospho-di-trans,poly-cis-dolichol + a di-trans,poly-cis-dolichyl beta-D-mannosyl phosphate = an alpha-D-Man-(1-&gt;2)-alpha-D-Man-(1-&gt;2)-alpha-D-Man-(1-&gt;3)-[alpha-D-Man-(1-&gt;3)-alpha-D-Man-(1-&gt;6)]-beta-D-Man-(1-&gt;4)-beta-D-GlcNAc-(1-&gt;4)-alpha-D-GlcNAc-diphospho-di-trans,poly-cis-dolichol + a di-trans,poly-cis-dolichyl phosphate + H(+)</text>
        <dbReference type="Rhea" id="RHEA:29527"/>
        <dbReference type="Rhea" id="RHEA-COMP:19498"/>
        <dbReference type="Rhea" id="RHEA-COMP:19501"/>
        <dbReference type="Rhea" id="RHEA-COMP:19516"/>
        <dbReference type="Rhea" id="RHEA-COMP:19517"/>
        <dbReference type="ChEBI" id="CHEBI:15378"/>
        <dbReference type="ChEBI" id="CHEBI:57683"/>
        <dbReference type="ChEBI" id="CHEBI:58211"/>
        <dbReference type="ChEBI" id="CHEBI:132515"/>
        <dbReference type="ChEBI" id="CHEBI:132516"/>
        <dbReference type="EC" id="2.4.1.258"/>
    </reaction>
    <physiologicalReaction direction="left-to-right" evidence="12 14">
        <dbReference type="Rhea" id="RHEA:29528"/>
    </physiologicalReaction>
</comment>
<feature type="transmembrane region" description="Helical" evidence="14">
    <location>
        <begin position="141"/>
        <end position="163"/>
    </location>
</feature>
<comment type="subcellular location">
    <subcellularLocation>
        <location evidence="1 14">Endoplasmic reticulum membrane</location>
        <topology evidence="1 14">Multi-pass membrane protein</topology>
    </subcellularLocation>
</comment>
<keyword evidence="10 14" id="KW-0472">Membrane</keyword>
<evidence type="ECO:0000313" key="16">
    <source>
        <dbReference type="Proteomes" id="UP001610432"/>
    </source>
</evidence>
<comment type="similarity">
    <text evidence="13">Belongs to the glycosyltransferase ALG3 family.</text>
</comment>
<evidence type="ECO:0000256" key="3">
    <source>
        <dbReference type="ARBA" id="ARBA00011964"/>
    </source>
</evidence>
<evidence type="ECO:0000256" key="14">
    <source>
        <dbReference type="RuleBase" id="RU364047"/>
    </source>
</evidence>
<dbReference type="InterPro" id="IPR007873">
    <property type="entry name" value="Glycosyltransferase_ALG3"/>
</dbReference>
<keyword evidence="5 14" id="KW-0328">Glycosyltransferase</keyword>
<evidence type="ECO:0000256" key="10">
    <source>
        <dbReference type="ARBA" id="ARBA00023136"/>
    </source>
</evidence>
<evidence type="ECO:0000313" key="15">
    <source>
        <dbReference type="EMBL" id="KAL2864691.1"/>
    </source>
</evidence>
<evidence type="ECO:0000256" key="13">
    <source>
        <dbReference type="ARBA" id="ARBA00093457"/>
    </source>
</evidence>
<comment type="pathway">
    <text evidence="2 14">Protein modification; protein glycosylation.</text>
</comment>
<dbReference type="PANTHER" id="PTHR12646:SF0">
    <property type="entry name" value="DOL-P-MAN:MAN(5)GLCNAC(2)-PP-DOL ALPHA-1,3-MANNOSYLTRANSFERASE"/>
    <property type="match status" value="1"/>
</dbReference>
<evidence type="ECO:0000256" key="6">
    <source>
        <dbReference type="ARBA" id="ARBA00022679"/>
    </source>
</evidence>
<evidence type="ECO:0000256" key="9">
    <source>
        <dbReference type="ARBA" id="ARBA00022989"/>
    </source>
</evidence>
<keyword evidence="16" id="KW-1185">Reference proteome</keyword>
<feature type="transmembrane region" description="Helical" evidence="14">
    <location>
        <begin position="375"/>
        <end position="393"/>
    </location>
</feature>